<organism evidence="2 3">
    <name type="scientific">Cylicocyclus nassatus</name>
    <name type="common">Nematode worm</name>
    <dbReference type="NCBI Taxonomy" id="53992"/>
    <lineage>
        <taxon>Eukaryota</taxon>
        <taxon>Metazoa</taxon>
        <taxon>Ecdysozoa</taxon>
        <taxon>Nematoda</taxon>
        <taxon>Chromadorea</taxon>
        <taxon>Rhabditida</taxon>
        <taxon>Rhabditina</taxon>
        <taxon>Rhabditomorpha</taxon>
        <taxon>Strongyloidea</taxon>
        <taxon>Strongylidae</taxon>
        <taxon>Cylicocyclus</taxon>
    </lineage>
</organism>
<feature type="compositionally biased region" description="Polar residues" evidence="1">
    <location>
        <begin position="136"/>
        <end position="158"/>
    </location>
</feature>
<accession>A0AA36GVR0</accession>
<name>A0AA36GVR0_CYLNA</name>
<gene>
    <name evidence="2" type="ORF">CYNAS_LOCUS10956</name>
</gene>
<keyword evidence="3" id="KW-1185">Reference proteome</keyword>
<protein>
    <submittedName>
        <fullName evidence="2">Uncharacterized protein</fullName>
    </submittedName>
</protein>
<reference evidence="2" key="1">
    <citation type="submission" date="2023-07" db="EMBL/GenBank/DDBJ databases">
        <authorList>
            <consortium name="CYATHOMIX"/>
        </authorList>
    </citation>
    <scope>NUCLEOTIDE SEQUENCE</scope>
    <source>
        <strain evidence="2">N/A</strain>
    </source>
</reference>
<sequence>MNTTAPTTTTTTTAPTTSTTTTTPTTTTTTTAPTTTTTTTTTETTSTSTLTTRTSTTTATIIFLTTSITAAVTSKTLTQPSATSFDLSKGGTVRGSTSILGIASKPTLMTTSTTALITRTIIAELGVSVQSSAGISEQDKSVNSQPGSPLQTRGSSLINPKDAPGMSAAKLIGLMVIYSTDVLYQWIDNLFPIATGNKTLREDFSEAKADVDFVRQIQENHQGQDDVMLVTGIPFGLRKGDTPVISRLHSRKPNNRKTRRERSLISNDLKPMHDQIGDLAFNNYRMYADAGRTLSTGNSYRDEHTRTEDVCKELEVVKSACEKDSLVLGTSVAHFENGRLHSCRLLWSCIFNELRYDASAHKESFSQDNEPLDASKPPQPSPEVSLWDDIRAYGNAVVEALNGLR</sequence>
<evidence type="ECO:0000256" key="1">
    <source>
        <dbReference type="SAM" id="MobiDB-lite"/>
    </source>
</evidence>
<feature type="region of interest" description="Disordered" evidence="1">
    <location>
        <begin position="365"/>
        <end position="385"/>
    </location>
</feature>
<feature type="region of interest" description="Disordered" evidence="1">
    <location>
        <begin position="136"/>
        <end position="161"/>
    </location>
</feature>
<dbReference type="AlphaFoldDB" id="A0AA36GVR0"/>
<evidence type="ECO:0000313" key="2">
    <source>
        <dbReference type="EMBL" id="CAJ0598973.1"/>
    </source>
</evidence>
<dbReference type="Proteomes" id="UP001176961">
    <property type="component" value="Unassembled WGS sequence"/>
</dbReference>
<proteinExistence type="predicted"/>
<dbReference type="EMBL" id="CATQJL010000223">
    <property type="protein sequence ID" value="CAJ0598973.1"/>
    <property type="molecule type" value="Genomic_DNA"/>
</dbReference>
<comment type="caution">
    <text evidence="2">The sequence shown here is derived from an EMBL/GenBank/DDBJ whole genome shotgun (WGS) entry which is preliminary data.</text>
</comment>
<evidence type="ECO:0000313" key="3">
    <source>
        <dbReference type="Proteomes" id="UP001176961"/>
    </source>
</evidence>
<feature type="region of interest" description="Disordered" evidence="1">
    <location>
        <begin position="1"/>
        <end position="51"/>
    </location>
</feature>